<evidence type="ECO:0000313" key="2">
    <source>
        <dbReference type="Proteomes" id="UP000297975"/>
    </source>
</evidence>
<dbReference type="EMBL" id="SOPW01000008">
    <property type="protein sequence ID" value="TFB21463.1"/>
    <property type="molecule type" value="Genomic_DNA"/>
</dbReference>
<proteinExistence type="predicted"/>
<evidence type="ECO:0000313" key="1">
    <source>
        <dbReference type="EMBL" id="TFB21463.1"/>
    </source>
</evidence>
<dbReference type="OrthoDB" id="2943655at2"/>
<gene>
    <name evidence="1" type="ORF">E3U55_09130</name>
</gene>
<reference evidence="1 2" key="1">
    <citation type="submission" date="2019-03" db="EMBL/GenBank/DDBJ databases">
        <authorList>
            <person name="He R.-H."/>
        </authorList>
    </citation>
    <scope>NUCLEOTIDE SEQUENCE [LARGE SCALE GENOMIC DNA]</scope>
    <source>
        <strain evidence="2">SH 714</strain>
    </source>
</reference>
<name>A0A4Y8IS65_9BACI</name>
<accession>A0A4Y8IS65</accession>
<organism evidence="1 2">
    <name type="scientific">Filobacillus milosensis</name>
    <dbReference type="NCBI Taxonomy" id="94137"/>
    <lineage>
        <taxon>Bacteria</taxon>
        <taxon>Bacillati</taxon>
        <taxon>Bacillota</taxon>
        <taxon>Bacilli</taxon>
        <taxon>Bacillales</taxon>
        <taxon>Bacillaceae</taxon>
        <taxon>Filobacillus</taxon>
    </lineage>
</organism>
<dbReference type="RefSeq" id="WP_134340127.1">
    <property type="nucleotide sequence ID" value="NZ_SOPW01000008.1"/>
</dbReference>
<comment type="caution">
    <text evidence="1">The sequence shown here is derived from an EMBL/GenBank/DDBJ whole genome shotgun (WGS) entry which is preliminary data.</text>
</comment>
<dbReference type="AlphaFoldDB" id="A0A4Y8IS65"/>
<protein>
    <submittedName>
        <fullName evidence="1">Uncharacterized protein</fullName>
    </submittedName>
</protein>
<dbReference type="Proteomes" id="UP000297975">
    <property type="component" value="Unassembled WGS sequence"/>
</dbReference>
<keyword evidence="2" id="KW-1185">Reference proteome</keyword>
<sequence>MANIAIYYQKNSNESTEQAVLRVNELIKQLETLHIIKGVFLDNFGQSTELMDLLNSPLSVIDYMYINKPLENEFDNELIDQLKRTEQFQVRYFSEI</sequence>